<name>D2U2M4_9GAMM</name>
<proteinExistence type="predicted"/>
<organism evidence="1">
    <name type="scientific">Arsenophonus nasoniae</name>
    <name type="common">son-killer infecting Nasonia vitripennis</name>
    <dbReference type="NCBI Taxonomy" id="638"/>
    <lineage>
        <taxon>Bacteria</taxon>
        <taxon>Pseudomonadati</taxon>
        <taxon>Pseudomonadota</taxon>
        <taxon>Gammaproteobacteria</taxon>
        <taxon>Enterobacterales</taxon>
        <taxon>Morganellaceae</taxon>
        <taxon>Arsenophonus</taxon>
    </lineage>
</organism>
<evidence type="ECO:0000313" key="1">
    <source>
        <dbReference type="EMBL" id="CBA75330.1"/>
    </source>
</evidence>
<protein>
    <submittedName>
        <fullName evidence="1">Uncharacterized protein</fullName>
    </submittedName>
</protein>
<sequence length="65" mass="7448">MKREAIFNAVQYYCQKCMWLVNNSIITNKLLFKAEKLVENQSIKVTCILSQQPTLAATIESVILL</sequence>
<gene>
    <name evidence="1" type="ORF">ARN_28500</name>
</gene>
<dbReference type="EMBL" id="FN545251">
    <property type="protein sequence ID" value="CBA75330.1"/>
    <property type="molecule type" value="Genomic_DNA"/>
</dbReference>
<dbReference type="AlphaFoldDB" id="D2U2M4"/>
<accession>D2U2M4</accession>
<reference evidence="1" key="1">
    <citation type="journal article" date="2010" name="Insect Mol. Biol.">
        <title>The draft genome sequence of Arsenophonus nasoniae, son-killer bacterium of Nasonia vitripennis, reveals genes associated with virulence and symbiosis.</title>
        <authorList>
            <person name="Wilkes T."/>
            <person name="Darby A.C."/>
            <person name="Choi J."/>
            <person name="Colborne J.K."/>
            <person name="Werren J.H."/>
            <person name="Hurst G.D.D."/>
        </authorList>
    </citation>
    <scope>NUCLEOTIDE SEQUENCE</scope>
</reference>